<evidence type="ECO:0008006" key="7">
    <source>
        <dbReference type="Google" id="ProtNLM"/>
    </source>
</evidence>
<dbReference type="EMBL" id="RCMG01000120">
    <property type="protein sequence ID" value="KAG2862754.1"/>
    <property type="molecule type" value="Genomic_DNA"/>
</dbReference>
<evidence type="ECO:0000313" key="6">
    <source>
        <dbReference type="Proteomes" id="UP000251314"/>
    </source>
</evidence>
<evidence type="ECO:0000313" key="5">
    <source>
        <dbReference type="EMBL" id="RAW36837.1"/>
    </source>
</evidence>
<dbReference type="VEuPathDB" id="FungiDB:PC110_g6929"/>
<dbReference type="STRING" id="29920.A0A329SJ34"/>
<reference evidence="1" key="2">
    <citation type="submission" date="2018-10" db="EMBL/GenBank/DDBJ databases">
        <title>Effector identification in a new, highly contiguous assembly of the strawberry crown rot pathogen Phytophthora cactorum.</title>
        <authorList>
            <person name="Armitage A.D."/>
            <person name="Nellist C.F."/>
            <person name="Bates H."/>
            <person name="Vickerstaff R.J."/>
            <person name="Harrison R.J."/>
        </authorList>
    </citation>
    <scope>NUCLEOTIDE SEQUENCE</scope>
    <source>
        <strain evidence="1">15-7</strain>
        <strain evidence="2">4032</strain>
        <strain evidence="3">P415</strain>
        <strain evidence="4">P421</strain>
    </source>
</reference>
<dbReference type="AlphaFoldDB" id="A0A329SJ34"/>
<comment type="caution">
    <text evidence="5">The sequence shown here is derived from an EMBL/GenBank/DDBJ whole genome shotgun (WGS) entry which is preliminary data.</text>
</comment>
<sequence length="119" mass="13242">MAADVTRILGEACLGSRFQLSSGEGPVKVDHLDGMLARERMMSDIISIRCICNSVGESFAIDSFAPTSGYPKSPVTRIAMFHYAVLPVHLSDIHWGIIMVCLNYRQVPPTFTPYYYEPL</sequence>
<reference evidence="5 6" key="1">
    <citation type="submission" date="2018-01" db="EMBL/GenBank/DDBJ databases">
        <title>Draft genome of the strawberry crown rot pathogen Phytophthora cactorum.</title>
        <authorList>
            <person name="Armitage A.D."/>
            <person name="Lysoe E."/>
            <person name="Nellist C.F."/>
            <person name="Harrison R.J."/>
            <person name="Brurberg M.B."/>
        </authorList>
    </citation>
    <scope>NUCLEOTIDE SEQUENCE [LARGE SCALE GENOMIC DNA]</scope>
    <source>
        <strain evidence="5 6">10300</strain>
    </source>
</reference>
<dbReference type="EMBL" id="RCMV01001076">
    <property type="protein sequence ID" value="KAG3210563.1"/>
    <property type="molecule type" value="Genomic_DNA"/>
</dbReference>
<evidence type="ECO:0000313" key="1">
    <source>
        <dbReference type="EMBL" id="KAG2862754.1"/>
    </source>
</evidence>
<dbReference type="Proteomes" id="UP000697107">
    <property type="component" value="Unassembled WGS sequence"/>
</dbReference>
<dbReference type="Proteomes" id="UP000735874">
    <property type="component" value="Unassembled WGS sequence"/>
</dbReference>
<proteinExistence type="predicted"/>
<accession>A0A329SJ34</accession>
<gene>
    <name evidence="5" type="ORF">PC110_g6929</name>
    <name evidence="1" type="ORF">PC113_g6010</name>
    <name evidence="2" type="ORF">PC115_g4622</name>
    <name evidence="3" type="ORF">PC118_g5187</name>
    <name evidence="4" type="ORF">PC129_g18439</name>
</gene>
<dbReference type="EMBL" id="RCMI01000089">
    <property type="protein sequence ID" value="KAG2936414.1"/>
    <property type="molecule type" value="Genomic_DNA"/>
</dbReference>
<protein>
    <recommendedName>
        <fullName evidence="7">Ubiquitin-like protease family profile domain-containing protein</fullName>
    </recommendedName>
</protein>
<organism evidence="5 6">
    <name type="scientific">Phytophthora cactorum</name>
    <dbReference type="NCBI Taxonomy" id="29920"/>
    <lineage>
        <taxon>Eukaryota</taxon>
        <taxon>Sar</taxon>
        <taxon>Stramenopiles</taxon>
        <taxon>Oomycota</taxon>
        <taxon>Peronosporomycetes</taxon>
        <taxon>Peronosporales</taxon>
        <taxon>Peronosporaceae</taxon>
        <taxon>Phytophthora</taxon>
    </lineage>
</organism>
<dbReference type="OrthoDB" id="94677at2759"/>
<dbReference type="Proteomes" id="UP000760860">
    <property type="component" value="Unassembled WGS sequence"/>
</dbReference>
<keyword evidence="6" id="KW-1185">Reference proteome</keyword>
<name>A0A329SJ34_9STRA</name>
<dbReference type="Proteomes" id="UP000774804">
    <property type="component" value="Unassembled WGS sequence"/>
</dbReference>
<evidence type="ECO:0000313" key="2">
    <source>
        <dbReference type="EMBL" id="KAG2936414.1"/>
    </source>
</evidence>
<dbReference type="Proteomes" id="UP000251314">
    <property type="component" value="Unassembled WGS sequence"/>
</dbReference>
<dbReference type="EMBL" id="MJFZ01000128">
    <property type="protein sequence ID" value="RAW36837.1"/>
    <property type="molecule type" value="Genomic_DNA"/>
</dbReference>
<evidence type="ECO:0000313" key="3">
    <source>
        <dbReference type="EMBL" id="KAG2991305.1"/>
    </source>
</evidence>
<dbReference type="EMBL" id="RCML01000104">
    <property type="protein sequence ID" value="KAG2991305.1"/>
    <property type="molecule type" value="Genomic_DNA"/>
</dbReference>
<evidence type="ECO:0000313" key="4">
    <source>
        <dbReference type="EMBL" id="KAG3210563.1"/>
    </source>
</evidence>